<evidence type="ECO:0000313" key="2">
    <source>
        <dbReference type="Proteomes" id="UP000593578"/>
    </source>
</evidence>
<sequence>KETYLKAYAYALQPINGSHEWRKSCIKLVLPLVEKKMPGRQKKNRRKTKNEQKK</sequence>
<reference evidence="1 2" key="1">
    <citation type="journal article" date="2019" name="Genome Biol. Evol.">
        <title>Insights into the evolution of the New World diploid cottons (Gossypium, subgenus Houzingenia) based on genome sequencing.</title>
        <authorList>
            <person name="Grover C.E."/>
            <person name="Arick M.A. 2nd"/>
            <person name="Thrash A."/>
            <person name="Conover J.L."/>
            <person name="Sanders W.S."/>
            <person name="Peterson D.G."/>
            <person name="Frelichowski J.E."/>
            <person name="Scheffler J.A."/>
            <person name="Scheffler B.E."/>
            <person name="Wendel J.F."/>
        </authorList>
    </citation>
    <scope>NUCLEOTIDE SEQUENCE [LARGE SCALE GENOMIC DNA]</scope>
    <source>
        <strain evidence="1">8</strain>
        <tissue evidence="1">Leaf</tissue>
    </source>
</reference>
<dbReference type="AlphaFoldDB" id="A0A7J8NV00"/>
<comment type="caution">
    <text evidence="1">The sequence shown here is derived from an EMBL/GenBank/DDBJ whole genome shotgun (WGS) entry which is preliminary data.</text>
</comment>
<organism evidence="1 2">
    <name type="scientific">Gossypium raimondii</name>
    <name type="common">Peruvian cotton</name>
    <name type="synonym">Gossypium klotzschianum subsp. raimondii</name>
    <dbReference type="NCBI Taxonomy" id="29730"/>
    <lineage>
        <taxon>Eukaryota</taxon>
        <taxon>Viridiplantae</taxon>
        <taxon>Streptophyta</taxon>
        <taxon>Embryophyta</taxon>
        <taxon>Tracheophyta</taxon>
        <taxon>Spermatophyta</taxon>
        <taxon>Magnoliopsida</taxon>
        <taxon>eudicotyledons</taxon>
        <taxon>Gunneridae</taxon>
        <taxon>Pentapetalae</taxon>
        <taxon>rosids</taxon>
        <taxon>malvids</taxon>
        <taxon>Malvales</taxon>
        <taxon>Malvaceae</taxon>
        <taxon>Malvoideae</taxon>
        <taxon>Gossypium</taxon>
    </lineage>
</organism>
<name>A0A7J8NV00_GOSRA</name>
<proteinExistence type="predicted"/>
<accession>A0A7J8NV00</accession>
<dbReference type="EMBL" id="JABEZZ010000002">
    <property type="protein sequence ID" value="MBA0580654.1"/>
    <property type="molecule type" value="Genomic_DNA"/>
</dbReference>
<feature type="non-terminal residue" evidence="1">
    <location>
        <position position="1"/>
    </location>
</feature>
<protein>
    <submittedName>
        <fullName evidence="1">Uncharacterized protein</fullName>
    </submittedName>
</protein>
<gene>
    <name evidence="1" type="ORF">Gorai_022863</name>
</gene>
<evidence type="ECO:0000313" key="1">
    <source>
        <dbReference type="EMBL" id="MBA0580654.1"/>
    </source>
</evidence>
<dbReference type="Proteomes" id="UP000593578">
    <property type="component" value="Unassembled WGS sequence"/>
</dbReference>